<gene>
    <name evidence="2" type="ORF">VE96_C0002G0002</name>
</gene>
<reference evidence="2 3" key="1">
    <citation type="journal article" date="2015" name="Nature">
        <title>rRNA introns, odd ribosomes, and small enigmatic genomes across a large radiation of phyla.</title>
        <authorList>
            <person name="Brown C.T."/>
            <person name="Hug L.A."/>
            <person name="Thomas B.C."/>
            <person name="Sharon I."/>
            <person name="Castelle C.J."/>
            <person name="Singh A."/>
            <person name="Wilkins M.J."/>
            <person name="Williams K.H."/>
            <person name="Banfield J.F."/>
        </authorList>
    </citation>
    <scope>NUCLEOTIDE SEQUENCE [LARGE SCALE GENOMIC DNA]</scope>
</reference>
<comment type="caution">
    <text evidence="2">The sequence shown here is derived from an EMBL/GenBank/DDBJ whole genome shotgun (WGS) entry which is preliminary data.</text>
</comment>
<proteinExistence type="predicted"/>
<name>A0A0G1I2Y1_UNCK3</name>
<feature type="transmembrane region" description="Helical" evidence="1">
    <location>
        <begin position="102"/>
        <end position="121"/>
    </location>
</feature>
<protein>
    <submittedName>
        <fullName evidence="2">Uncharacterized protein</fullName>
    </submittedName>
</protein>
<accession>A0A0G1I2Y1</accession>
<evidence type="ECO:0000256" key="1">
    <source>
        <dbReference type="SAM" id="Phobius"/>
    </source>
</evidence>
<feature type="transmembrane region" description="Helical" evidence="1">
    <location>
        <begin position="76"/>
        <end position="96"/>
    </location>
</feature>
<evidence type="ECO:0000313" key="2">
    <source>
        <dbReference type="EMBL" id="KKT53158.1"/>
    </source>
</evidence>
<dbReference type="EMBL" id="LCIJ01000002">
    <property type="protein sequence ID" value="KKT53158.1"/>
    <property type="molecule type" value="Genomic_DNA"/>
</dbReference>
<dbReference type="Proteomes" id="UP000034752">
    <property type="component" value="Unassembled WGS sequence"/>
</dbReference>
<organism evidence="2 3">
    <name type="scientific">candidate division Kazan bacterium GW2011_GWA1_44_22</name>
    <dbReference type="NCBI Taxonomy" id="1620410"/>
    <lineage>
        <taxon>Bacteria</taxon>
        <taxon>Bacteria division Kazan-3B-28</taxon>
    </lineage>
</organism>
<keyword evidence="1" id="KW-0472">Membrane</keyword>
<evidence type="ECO:0000313" key="3">
    <source>
        <dbReference type="Proteomes" id="UP000034752"/>
    </source>
</evidence>
<sequence>MGGVPLVKHLWGIWVASVIAAIAFWIIIWEFDPYTSHWVIFMLLFAGFLIFWGGVLTTLLYIYYLKRGWVDFSGMFSSALKLGIIGSGALTVLFFLQTIHILAWWNGLIVVVLAVILSLYFRN</sequence>
<keyword evidence="1" id="KW-0812">Transmembrane</keyword>
<feature type="transmembrane region" description="Helical" evidence="1">
    <location>
        <begin position="12"/>
        <end position="31"/>
    </location>
</feature>
<dbReference type="AlphaFoldDB" id="A0A0G1I2Y1"/>
<feature type="transmembrane region" description="Helical" evidence="1">
    <location>
        <begin position="37"/>
        <end position="64"/>
    </location>
</feature>
<keyword evidence="1" id="KW-1133">Transmembrane helix</keyword>